<reference evidence="2 3" key="1">
    <citation type="submission" date="2018-02" db="EMBL/GenBank/DDBJ databases">
        <title>Genome sequence of the basidiomycete white-rot fungus Phlebia centrifuga.</title>
        <authorList>
            <person name="Granchi Z."/>
            <person name="Peng M."/>
            <person name="de Vries R.P."/>
            <person name="Hilden K."/>
            <person name="Makela M.R."/>
            <person name="Grigoriev I."/>
            <person name="Riley R."/>
        </authorList>
    </citation>
    <scope>NUCLEOTIDE SEQUENCE [LARGE SCALE GENOMIC DNA]</scope>
    <source>
        <strain evidence="2 3">FBCC195</strain>
    </source>
</reference>
<dbReference type="AlphaFoldDB" id="A0A2R6NVD1"/>
<protein>
    <submittedName>
        <fullName evidence="2">Uncharacterized protein</fullName>
    </submittedName>
</protein>
<evidence type="ECO:0000313" key="3">
    <source>
        <dbReference type="Proteomes" id="UP000186601"/>
    </source>
</evidence>
<feature type="non-terminal residue" evidence="2">
    <location>
        <position position="1"/>
    </location>
</feature>
<feature type="compositionally biased region" description="Polar residues" evidence="1">
    <location>
        <begin position="1"/>
        <end position="41"/>
    </location>
</feature>
<evidence type="ECO:0000256" key="1">
    <source>
        <dbReference type="SAM" id="MobiDB-lite"/>
    </source>
</evidence>
<proteinExistence type="predicted"/>
<accession>A0A2R6NVD1</accession>
<gene>
    <name evidence="2" type="ORF">PHLCEN_2v7847</name>
</gene>
<dbReference type="Proteomes" id="UP000186601">
    <property type="component" value="Unassembled WGS sequence"/>
</dbReference>
<keyword evidence="3" id="KW-1185">Reference proteome</keyword>
<sequence length="54" mass="5702">YLYTTRTGKITWSPIPTESSSSGLSDRNSPIGTSSQPTSVADSVPPKPPSSTNY</sequence>
<feature type="compositionally biased region" description="Pro residues" evidence="1">
    <location>
        <begin position="45"/>
        <end position="54"/>
    </location>
</feature>
<name>A0A2R6NVD1_9APHY</name>
<evidence type="ECO:0000313" key="2">
    <source>
        <dbReference type="EMBL" id="PSR77507.1"/>
    </source>
</evidence>
<organism evidence="2 3">
    <name type="scientific">Hermanssonia centrifuga</name>
    <dbReference type="NCBI Taxonomy" id="98765"/>
    <lineage>
        <taxon>Eukaryota</taxon>
        <taxon>Fungi</taxon>
        <taxon>Dikarya</taxon>
        <taxon>Basidiomycota</taxon>
        <taxon>Agaricomycotina</taxon>
        <taxon>Agaricomycetes</taxon>
        <taxon>Polyporales</taxon>
        <taxon>Meruliaceae</taxon>
        <taxon>Hermanssonia</taxon>
    </lineage>
</organism>
<feature type="region of interest" description="Disordered" evidence="1">
    <location>
        <begin position="1"/>
        <end position="54"/>
    </location>
</feature>
<comment type="caution">
    <text evidence="2">The sequence shown here is derived from an EMBL/GenBank/DDBJ whole genome shotgun (WGS) entry which is preliminary data.</text>
</comment>
<dbReference type="EMBL" id="MLYV02000792">
    <property type="protein sequence ID" value="PSR77507.1"/>
    <property type="molecule type" value="Genomic_DNA"/>
</dbReference>